<sequence>MRTLTITKKVMTELARDKRTLLLMFVGPLIILWLMNTMFSANSDVKVTLATVNVKQEVVTDLDKVSGVSVKKYSSSAKAKRALKKRRVDGVIVKKGSRYTVTHANVDSSKTALTKSALKAALVKSQTSSAAKQAGKLRRSLIAQQKLISKLSQSLAKLSGKKAAAQTSSQTQSSQASTSSQKVKIVNHYRYGDKDTGYFAKIAPILMAFFIFFFVLLISGMALLGERTTGTLDRLLATPVKRSDIVFGYMLGYGILGLLQAIVISVAGIYILKIEVVGSLADLILVCVLTAFVALAFGLLLSTFAESEFQMMQFLPLVIVPQVFFSGIIPLSSMASWVQVIGKILPLTYAGDAMTGIIMNGASLAQVAGDLWALVLFLIVLTAVNILGLKRYRKV</sequence>
<name>A0ABQ3W907_9LACO</name>
<evidence type="ECO:0000313" key="11">
    <source>
        <dbReference type="Proteomes" id="UP000616547"/>
    </source>
</evidence>
<dbReference type="InterPro" id="IPR047817">
    <property type="entry name" value="ABC2_TM_bact-type"/>
</dbReference>
<dbReference type="PANTHER" id="PTHR30294">
    <property type="entry name" value="MEMBRANE COMPONENT OF ABC TRANSPORTER YHHJ-RELATED"/>
    <property type="match status" value="1"/>
</dbReference>
<organism evidence="10 11">
    <name type="scientific">Lactobacillus nasalidis</name>
    <dbReference type="NCBI Taxonomy" id="2797258"/>
    <lineage>
        <taxon>Bacteria</taxon>
        <taxon>Bacillati</taxon>
        <taxon>Bacillota</taxon>
        <taxon>Bacilli</taxon>
        <taxon>Lactobacillales</taxon>
        <taxon>Lactobacillaceae</taxon>
        <taxon>Lactobacillus</taxon>
    </lineage>
</organism>
<evidence type="ECO:0000256" key="3">
    <source>
        <dbReference type="ARBA" id="ARBA00022448"/>
    </source>
</evidence>
<feature type="transmembrane region" description="Helical" evidence="8">
    <location>
        <begin position="21"/>
        <end position="39"/>
    </location>
</feature>
<gene>
    <name evidence="10" type="ORF">lacNasYZ03_10390</name>
</gene>
<dbReference type="PANTHER" id="PTHR30294:SF38">
    <property type="entry name" value="TRANSPORT PERMEASE PROTEIN"/>
    <property type="match status" value="1"/>
</dbReference>
<comment type="similarity">
    <text evidence="2">Belongs to the ABC-2 integral membrane protein family.</text>
</comment>
<feature type="transmembrane region" description="Helical" evidence="8">
    <location>
        <begin position="283"/>
        <end position="302"/>
    </location>
</feature>
<feature type="transmembrane region" description="Helical" evidence="8">
    <location>
        <begin position="371"/>
        <end position="389"/>
    </location>
</feature>
<accession>A0ABQ3W907</accession>
<keyword evidence="4" id="KW-1003">Cell membrane</keyword>
<protein>
    <submittedName>
        <fullName evidence="10">ABC transporter permease</fullName>
    </submittedName>
</protein>
<evidence type="ECO:0000256" key="6">
    <source>
        <dbReference type="ARBA" id="ARBA00022989"/>
    </source>
</evidence>
<feature type="transmembrane region" description="Helical" evidence="8">
    <location>
        <begin position="246"/>
        <end position="271"/>
    </location>
</feature>
<evidence type="ECO:0000256" key="5">
    <source>
        <dbReference type="ARBA" id="ARBA00022692"/>
    </source>
</evidence>
<feature type="transmembrane region" description="Helical" evidence="8">
    <location>
        <begin position="202"/>
        <end position="225"/>
    </location>
</feature>
<evidence type="ECO:0000256" key="4">
    <source>
        <dbReference type="ARBA" id="ARBA00022475"/>
    </source>
</evidence>
<keyword evidence="7 8" id="KW-0472">Membrane</keyword>
<dbReference type="Proteomes" id="UP000616547">
    <property type="component" value="Unassembled WGS sequence"/>
</dbReference>
<feature type="domain" description="ABC transmembrane type-2" evidence="9">
    <location>
        <begin position="145"/>
        <end position="392"/>
    </location>
</feature>
<proteinExistence type="inferred from homology"/>
<dbReference type="Pfam" id="PF12698">
    <property type="entry name" value="ABC2_membrane_3"/>
    <property type="match status" value="1"/>
</dbReference>
<keyword evidence="5 8" id="KW-0812">Transmembrane</keyword>
<keyword evidence="6 8" id="KW-1133">Transmembrane helix</keyword>
<evidence type="ECO:0000259" key="9">
    <source>
        <dbReference type="PROSITE" id="PS51012"/>
    </source>
</evidence>
<evidence type="ECO:0000256" key="8">
    <source>
        <dbReference type="SAM" id="Phobius"/>
    </source>
</evidence>
<comment type="caution">
    <text evidence="10">The sequence shown here is derived from an EMBL/GenBank/DDBJ whole genome shotgun (WGS) entry which is preliminary data.</text>
</comment>
<evidence type="ECO:0000313" key="10">
    <source>
        <dbReference type="EMBL" id="GHW01352.1"/>
    </source>
</evidence>
<dbReference type="InterPro" id="IPR051449">
    <property type="entry name" value="ABC-2_transporter_component"/>
</dbReference>
<reference evidence="11" key="1">
    <citation type="submission" date="2021-01" db="EMBL/GenBank/DDBJ databases">
        <title>Draft genome sequence of Nasalis larvatus strain YZ03.</title>
        <authorList>
            <person name="Suzuki-Hashido N."/>
            <person name="Tsuchida S."/>
            <person name="Hayakawa T."/>
        </authorList>
    </citation>
    <scope>NUCLEOTIDE SEQUENCE [LARGE SCALE GENOMIC DNA]</scope>
    <source>
        <strain evidence="11">YZ03</strain>
    </source>
</reference>
<dbReference type="PROSITE" id="PS51012">
    <property type="entry name" value="ABC_TM2"/>
    <property type="match status" value="1"/>
</dbReference>
<dbReference type="RefSeq" id="WP_201336127.1">
    <property type="nucleotide sequence ID" value="NZ_BOCI01000282.1"/>
</dbReference>
<feature type="transmembrane region" description="Helical" evidence="8">
    <location>
        <begin position="314"/>
        <end position="338"/>
    </location>
</feature>
<dbReference type="InterPro" id="IPR013525">
    <property type="entry name" value="ABC2_TM"/>
</dbReference>
<evidence type="ECO:0000256" key="7">
    <source>
        <dbReference type="ARBA" id="ARBA00023136"/>
    </source>
</evidence>
<keyword evidence="11" id="KW-1185">Reference proteome</keyword>
<dbReference type="EMBL" id="BOCI01000282">
    <property type="protein sequence ID" value="GHW01352.1"/>
    <property type="molecule type" value="Genomic_DNA"/>
</dbReference>
<comment type="subcellular location">
    <subcellularLocation>
        <location evidence="1">Cell membrane</location>
        <topology evidence="1">Multi-pass membrane protein</topology>
    </subcellularLocation>
</comment>
<evidence type="ECO:0000256" key="2">
    <source>
        <dbReference type="ARBA" id="ARBA00007783"/>
    </source>
</evidence>
<keyword evidence="3" id="KW-0813">Transport</keyword>
<evidence type="ECO:0000256" key="1">
    <source>
        <dbReference type="ARBA" id="ARBA00004651"/>
    </source>
</evidence>